<feature type="transmembrane region" description="Helical" evidence="7">
    <location>
        <begin position="302"/>
        <end position="335"/>
    </location>
</feature>
<dbReference type="PANTHER" id="PTHR30183">
    <property type="entry name" value="MOLYBDENUM TRANSPORT SYSTEM PERMEASE PROTEIN MODB"/>
    <property type="match status" value="1"/>
</dbReference>
<keyword evidence="2 7" id="KW-0813">Transport</keyword>
<feature type="transmembrane region" description="Helical" evidence="7">
    <location>
        <begin position="256"/>
        <end position="281"/>
    </location>
</feature>
<keyword evidence="5 7" id="KW-1133">Transmembrane helix</keyword>
<dbReference type="OrthoDB" id="7852521at2"/>
<comment type="subcellular location">
    <subcellularLocation>
        <location evidence="1 7">Cell membrane</location>
        <topology evidence="1 7">Multi-pass membrane protein</topology>
    </subcellularLocation>
</comment>
<evidence type="ECO:0000313" key="10">
    <source>
        <dbReference type="Proteomes" id="UP000244924"/>
    </source>
</evidence>
<gene>
    <name evidence="9" type="primary">ynjC</name>
    <name evidence="9" type="ORF">DEA8626_02748</name>
</gene>
<evidence type="ECO:0000256" key="1">
    <source>
        <dbReference type="ARBA" id="ARBA00004651"/>
    </source>
</evidence>
<accession>A0A2R8BK46</accession>
<feature type="transmembrane region" description="Helical" evidence="7">
    <location>
        <begin position="429"/>
        <end position="449"/>
    </location>
</feature>
<dbReference type="Pfam" id="PF00528">
    <property type="entry name" value="BPD_transp_1"/>
    <property type="match status" value="1"/>
</dbReference>
<dbReference type="Gene3D" id="1.10.3720.10">
    <property type="entry name" value="MetI-like"/>
    <property type="match status" value="2"/>
</dbReference>
<feature type="transmembrane region" description="Helical" evidence="7">
    <location>
        <begin position="214"/>
        <end position="236"/>
    </location>
</feature>
<dbReference type="PROSITE" id="PS50928">
    <property type="entry name" value="ABC_TM1"/>
    <property type="match status" value="2"/>
</dbReference>
<feature type="transmembrane region" description="Helical" evidence="7">
    <location>
        <begin position="533"/>
        <end position="557"/>
    </location>
</feature>
<evidence type="ECO:0000256" key="2">
    <source>
        <dbReference type="ARBA" id="ARBA00022448"/>
    </source>
</evidence>
<evidence type="ECO:0000313" key="9">
    <source>
        <dbReference type="EMBL" id="SPH23682.1"/>
    </source>
</evidence>
<dbReference type="EMBL" id="OMOQ01000002">
    <property type="protein sequence ID" value="SPH23682.1"/>
    <property type="molecule type" value="Genomic_DNA"/>
</dbReference>
<evidence type="ECO:0000256" key="6">
    <source>
        <dbReference type="ARBA" id="ARBA00023136"/>
    </source>
</evidence>
<keyword evidence="6 7" id="KW-0472">Membrane</keyword>
<evidence type="ECO:0000256" key="5">
    <source>
        <dbReference type="ARBA" id="ARBA00022989"/>
    </source>
</evidence>
<feature type="transmembrane region" description="Helical" evidence="7">
    <location>
        <begin position="396"/>
        <end position="417"/>
    </location>
</feature>
<dbReference type="GO" id="GO:0055085">
    <property type="term" value="P:transmembrane transport"/>
    <property type="evidence" value="ECO:0007669"/>
    <property type="project" value="InterPro"/>
</dbReference>
<dbReference type="PANTHER" id="PTHR30183:SF6">
    <property type="entry name" value="INNER MEMBRANE ABC TRANSPORTER PERMEASE PROTEIN YNJC"/>
    <property type="match status" value="1"/>
</dbReference>
<evidence type="ECO:0000256" key="3">
    <source>
        <dbReference type="ARBA" id="ARBA00022475"/>
    </source>
</evidence>
<organism evidence="9 10">
    <name type="scientific">Albidovulum aquaemixtae</name>
    <dbReference type="NCBI Taxonomy" id="1542388"/>
    <lineage>
        <taxon>Bacteria</taxon>
        <taxon>Pseudomonadati</taxon>
        <taxon>Pseudomonadota</taxon>
        <taxon>Alphaproteobacteria</taxon>
        <taxon>Rhodobacterales</taxon>
        <taxon>Paracoccaceae</taxon>
        <taxon>Albidovulum</taxon>
    </lineage>
</organism>
<proteinExistence type="inferred from homology"/>
<keyword evidence="4 7" id="KW-0812">Transmembrane</keyword>
<dbReference type="CDD" id="cd06261">
    <property type="entry name" value="TM_PBP2"/>
    <property type="match status" value="1"/>
</dbReference>
<protein>
    <submittedName>
        <fullName evidence="9">Inner membrane ABC transporter permease protein YnjC</fullName>
    </submittedName>
</protein>
<feature type="domain" description="ABC transmembrane type-1" evidence="8">
    <location>
        <begin position="362"/>
        <end position="550"/>
    </location>
</feature>
<dbReference type="GO" id="GO:0005886">
    <property type="term" value="C:plasma membrane"/>
    <property type="evidence" value="ECO:0007669"/>
    <property type="project" value="UniProtKB-SubCell"/>
</dbReference>
<reference evidence="9 10" key="1">
    <citation type="submission" date="2018-03" db="EMBL/GenBank/DDBJ databases">
        <authorList>
            <person name="Keele B.F."/>
        </authorList>
    </citation>
    <scope>NUCLEOTIDE SEQUENCE [LARGE SCALE GENOMIC DNA]</scope>
    <source>
        <strain evidence="9 10">CECT 8626</strain>
    </source>
</reference>
<keyword evidence="10" id="KW-1185">Reference proteome</keyword>
<feature type="transmembrane region" description="Helical" evidence="7">
    <location>
        <begin position="355"/>
        <end position="384"/>
    </location>
</feature>
<feature type="transmembrane region" description="Helical" evidence="7">
    <location>
        <begin position="112"/>
        <end position="133"/>
    </location>
</feature>
<comment type="similarity">
    <text evidence="7">Belongs to the binding-protein-dependent transport system permease family.</text>
</comment>
<evidence type="ECO:0000256" key="7">
    <source>
        <dbReference type="RuleBase" id="RU363032"/>
    </source>
</evidence>
<feature type="transmembrane region" description="Helical" evidence="7">
    <location>
        <begin position="482"/>
        <end position="503"/>
    </location>
</feature>
<feature type="transmembrane region" description="Helical" evidence="7">
    <location>
        <begin position="153"/>
        <end position="177"/>
    </location>
</feature>
<sequence>MTSPEGRLLRLTVLCLVVTGLVLPILAGLAETTRAAFGILPAIGAETLSLDPWRRLFALPGFATSLSLTVWTGFAATLLSLVLAIGFAATLHDRFGPVTGGRLLSPFLATPHAAMAIGLAFVMAPSGWIARILSPWATGWDLPPDLATVNDPMGLALILGLAIKEVPFFLLVILAGLTQLPVRRHIAQGQALGYGRGIIWIKVIMPQLYPLIRLPVYVVLAFSLSVVDMAIILGPSNPPVLAVAVTRWFLAADTTLILPASAAALLQTAIVLAGIAAWWIAERLGVRIGLLWLRRGGRGVPAEPGLVAAGALAAGLLAIGAAALLSLLVWSLAWRWSFPAALPESWSMKAWMRPGAGWGMAFGTTVVIGASATLLSVALAIAWLEGEDRARMPRARWAEALIYLPLLVPQIAFLYGLHVTFLRAGLPAGLGAVIWGQALFVFPYVMIALSDPWRSLDPRLPRAAAALGAGPVRRLFAVKIPVLLRPVMTAAAIGFAVSVAQYLPTLFLGAGRVATLTTEAVTLSSGSDRRVTGVYAVLQAALPFAAYLAALAVPAFLHRNSRQLSGAVS</sequence>
<name>A0A2R8BK46_9RHOB</name>
<feature type="transmembrane region" description="Helical" evidence="7">
    <location>
        <begin position="68"/>
        <end position="91"/>
    </location>
</feature>
<dbReference type="AlphaFoldDB" id="A0A2R8BK46"/>
<feature type="domain" description="ABC transmembrane type-1" evidence="8">
    <location>
        <begin position="66"/>
        <end position="276"/>
    </location>
</feature>
<dbReference type="InterPro" id="IPR035906">
    <property type="entry name" value="MetI-like_sf"/>
</dbReference>
<dbReference type="SUPFAM" id="SSF161098">
    <property type="entry name" value="MetI-like"/>
    <property type="match status" value="2"/>
</dbReference>
<keyword evidence="3" id="KW-1003">Cell membrane</keyword>
<dbReference type="InterPro" id="IPR000515">
    <property type="entry name" value="MetI-like"/>
</dbReference>
<evidence type="ECO:0000259" key="8">
    <source>
        <dbReference type="PROSITE" id="PS50928"/>
    </source>
</evidence>
<evidence type="ECO:0000256" key="4">
    <source>
        <dbReference type="ARBA" id="ARBA00022692"/>
    </source>
</evidence>
<dbReference type="Proteomes" id="UP000244924">
    <property type="component" value="Unassembled WGS sequence"/>
</dbReference>